<reference evidence="4 5" key="1">
    <citation type="journal article" date="2021" name="Nat. Commun.">
        <title>Genetic determinants of endophytism in the Arabidopsis root mycobiome.</title>
        <authorList>
            <person name="Mesny F."/>
            <person name="Miyauchi S."/>
            <person name="Thiergart T."/>
            <person name="Pickel B."/>
            <person name="Atanasova L."/>
            <person name="Karlsson M."/>
            <person name="Huettel B."/>
            <person name="Barry K.W."/>
            <person name="Haridas S."/>
            <person name="Chen C."/>
            <person name="Bauer D."/>
            <person name="Andreopoulos W."/>
            <person name="Pangilinan J."/>
            <person name="LaButti K."/>
            <person name="Riley R."/>
            <person name="Lipzen A."/>
            <person name="Clum A."/>
            <person name="Drula E."/>
            <person name="Henrissat B."/>
            <person name="Kohler A."/>
            <person name="Grigoriev I.V."/>
            <person name="Martin F.M."/>
            <person name="Hacquard S."/>
        </authorList>
    </citation>
    <scope>NUCLEOTIDE SEQUENCE [LARGE SCALE GENOMIC DNA]</scope>
    <source>
        <strain evidence="4 5">MPI-CAGE-CH-0241</strain>
    </source>
</reference>
<keyword evidence="5" id="KW-1185">Reference proteome</keyword>
<dbReference type="Pfam" id="PF11951">
    <property type="entry name" value="Fungal_trans_2"/>
    <property type="match status" value="1"/>
</dbReference>
<evidence type="ECO:0000313" key="4">
    <source>
        <dbReference type="EMBL" id="KAH6889187.1"/>
    </source>
</evidence>
<dbReference type="AlphaFoldDB" id="A0A9P8W3T2"/>
<dbReference type="GO" id="GO:0045944">
    <property type="term" value="P:positive regulation of transcription by RNA polymerase II"/>
    <property type="evidence" value="ECO:0007669"/>
    <property type="project" value="TreeGrafter"/>
</dbReference>
<evidence type="ECO:0000313" key="5">
    <source>
        <dbReference type="Proteomes" id="UP000777438"/>
    </source>
</evidence>
<dbReference type="PANTHER" id="PTHR37534:SF49">
    <property type="entry name" value="LYSINE BIOSYNTHESIS REGULATORY PROTEIN LYS14"/>
    <property type="match status" value="1"/>
</dbReference>
<comment type="subcellular location">
    <subcellularLocation>
        <location evidence="1">Nucleus</location>
    </subcellularLocation>
</comment>
<proteinExistence type="predicted"/>
<gene>
    <name evidence="4" type="ORF">B0T10DRAFT_487503</name>
</gene>
<name>A0A9P8W3T2_9HYPO</name>
<dbReference type="SUPFAM" id="SSF57701">
    <property type="entry name" value="Zn2/Cys6 DNA-binding domain"/>
    <property type="match status" value="1"/>
</dbReference>
<evidence type="ECO:0000256" key="1">
    <source>
        <dbReference type="ARBA" id="ARBA00004123"/>
    </source>
</evidence>
<dbReference type="SMART" id="SM00066">
    <property type="entry name" value="GAL4"/>
    <property type="match status" value="1"/>
</dbReference>
<dbReference type="GO" id="GO:0008270">
    <property type="term" value="F:zinc ion binding"/>
    <property type="evidence" value="ECO:0007669"/>
    <property type="project" value="InterPro"/>
</dbReference>
<dbReference type="CDD" id="cd00067">
    <property type="entry name" value="GAL4"/>
    <property type="match status" value="1"/>
</dbReference>
<feature type="domain" description="Zn(2)-C6 fungal-type" evidence="3">
    <location>
        <begin position="6"/>
        <end position="34"/>
    </location>
</feature>
<organism evidence="4 5">
    <name type="scientific">Thelonectria olida</name>
    <dbReference type="NCBI Taxonomy" id="1576542"/>
    <lineage>
        <taxon>Eukaryota</taxon>
        <taxon>Fungi</taxon>
        <taxon>Dikarya</taxon>
        <taxon>Ascomycota</taxon>
        <taxon>Pezizomycotina</taxon>
        <taxon>Sordariomycetes</taxon>
        <taxon>Hypocreomycetidae</taxon>
        <taxon>Hypocreales</taxon>
        <taxon>Nectriaceae</taxon>
        <taxon>Thelonectria</taxon>
    </lineage>
</organism>
<dbReference type="OrthoDB" id="6730379at2759"/>
<keyword evidence="2" id="KW-0539">Nucleus</keyword>
<dbReference type="GO" id="GO:0000981">
    <property type="term" value="F:DNA-binding transcription factor activity, RNA polymerase II-specific"/>
    <property type="evidence" value="ECO:0007669"/>
    <property type="project" value="InterPro"/>
</dbReference>
<evidence type="ECO:0000259" key="3">
    <source>
        <dbReference type="PROSITE" id="PS50048"/>
    </source>
</evidence>
<dbReference type="GO" id="GO:0000976">
    <property type="term" value="F:transcription cis-regulatory region binding"/>
    <property type="evidence" value="ECO:0007669"/>
    <property type="project" value="TreeGrafter"/>
</dbReference>
<evidence type="ECO:0000256" key="2">
    <source>
        <dbReference type="ARBA" id="ARBA00023242"/>
    </source>
</evidence>
<sequence length="485" mass="54078">MNAKQGCWTCKQRKIRCDKALPHCDNCLRTNRECQGYGIRLVWPDSPDGRRSKADVFAASSSDDERQLTSWNGHVQFLNFTLGDLRNRKLFRPAARKCLSSPQPALTLHPVVGQDALLLSYYESNIATMISTTNAQNGFRNDLLPMALATPPDPAASALCNAMLAVAAHHTLGSAAALPYKARAVSHLSRALGAGSEEATEIQMAASMMLCVYSVFDEAEGNWNVHLDGTKRMFRRKKRVDSEFVLTWFLYHEVLGCFTRPSRLQDDETDMLSYVEASIQDPTLIIGSLGCSLETISIIHKINKMRLHHSTPKTATPTTTALTHPSPKASKQRLLLETQLANLTQILPPLERHNHLRTLAIAELYRLAAILYLQRICPSTPDDAPRRALYLKKAFELFSLLQVATSPWPVFVVACESAPSDEDRMAILGVLDRMDEVRGIGNVRVMRGLVESFWKQFDLGQVAEGAWASWWDDDGDAAVAEPWFI</sequence>
<dbReference type="PROSITE" id="PS50048">
    <property type="entry name" value="ZN2_CY6_FUNGAL_2"/>
    <property type="match status" value="1"/>
</dbReference>
<dbReference type="Pfam" id="PF00172">
    <property type="entry name" value="Zn_clus"/>
    <property type="match status" value="1"/>
</dbReference>
<dbReference type="GO" id="GO:0005634">
    <property type="term" value="C:nucleus"/>
    <property type="evidence" value="ECO:0007669"/>
    <property type="project" value="UniProtKB-SubCell"/>
</dbReference>
<dbReference type="PROSITE" id="PS00463">
    <property type="entry name" value="ZN2_CY6_FUNGAL_1"/>
    <property type="match status" value="1"/>
</dbReference>
<accession>A0A9P8W3T2</accession>
<dbReference type="InterPro" id="IPR021858">
    <property type="entry name" value="Fun_TF"/>
</dbReference>
<dbReference type="PANTHER" id="PTHR37534">
    <property type="entry name" value="TRANSCRIPTIONAL ACTIVATOR PROTEIN UGA3"/>
    <property type="match status" value="1"/>
</dbReference>
<dbReference type="InterPro" id="IPR001138">
    <property type="entry name" value="Zn2Cys6_DnaBD"/>
</dbReference>
<protein>
    <submittedName>
        <fullName evidence="4">Fungal-specific transcription factor domain-containing protein</fullName>
    </submittedName>
</protein>
<dbReference type="Gene3D" id="4.10.240.10">
    <property type="entry name" value="Zn(2)-C6 fungal-type DNA-binding domain"/>
    <property type="match status" value="1"/>
</dbReference>
<comment type="caution">
    <text evidence="4">The sequence shown here is derived from an EMBL/GenBank/DDBJ whole genome shotgun (WGS) entry which is preliminary data.</text>
</comment>
<dbReference type="EMBL" id="JAGPYM010000011">
    <property type="protein sequence ID" value="KAH6889187.1"/>
    <property type="molecule type" value="Genomic_DNA"/>
</dbReference>
<dbReference type="Proteomes" id="UP000777438">
    <property type="component" value="Unassembled WGS sequence"/>
</dbReference>
<dbReference type="InterPro" id="IPR036864">
    <property type="entry name" value="Zn2-C6_fun-type_DNA-bd_sf"/>
</dbReference>